<keyword evidence="3" id="KW-0943">RNA-mediated gene silencing</keyword>
<dbReference type="CDD" id="cd02846">
    <property type="entry name" value="PAZ_argonaute_like"/>
    <property type="match status" value="1"/>
</dbReference>
<reference evidence="9" key="2">
    <citation type="submission" date="2025-08" db="UniProtKB">
        <authorList>
            <consortium name="RefSeq"/>
        </authorList>
    </citation>
    <scope>IDENTIFICATION</scope>
</reference>
<dbReference type="PANTHER" id="PTHR22891">
    <property type="entry name" value="EUKARYOTIC TRANSLATION INITIATION FACTOR 2C"/>
    <property type="match status" value="1"/>
</dbReference>
<accession>A0ABM1LNM0</accession>
<gene>
    <name evidence="9" type="primary">LOC103329450</name>
</gene>
<dbReference type="Gene3D" id="2.130.10.10">
    <property type="entry name" value="YVTN repeat-like/Quinoprotein amine dehydrogenase"/>
    <property type="match status" value="1"/>
</dbReference>
<evidence type="ECO:0000313" key="8">
    <source>
        <dbReference type="Proteomes" id="UP000694861"/>
    </source>
</evidence>
<dbReference type="Proteomes" id="UP000694861">
    <property type="component" value="Linkage group LG4"/>
</dbReference>
<dbReference type="Pfam" id="PF16486">
    <property type="entry name" value="ArgoN"/>
    <property type="match status" value="1"/>
</dbReference>
<comment type="similarity">
    <text evidence="1">Belongs to the argonaute family. Ago subfamily.</text>
</comment>
<dbReference type="InterPro" id="IPR012337">
    <property type="entry name" value="RNaseH-like_sf"/>
</dbReference>
<dbReference type="PROSITE" id="PS50822">
    <property type="entry name" value="PIWI"/>
    <property type="match status" value="1"/>
</dbReference>
<dbReference type="InterPro" id="IPR003165">
    <property type="entry name" value="Piwi"/>
</dbReference>
<evidence type="ECO:0000256" key="1">
    <source>
        <dbReference type="ARBA" id="ARBA00008201"/>
    </source>
</evidence>
<dbReference type="SMART" id="SM00950">
    <property type="entry name" value="Piwi"/>
    <property type="match status" value="1"/>
</dbReference>
<dbReference type="SMART" id="SM01163">
    <property type="entry name" value="DUF1785"/>
    <property type="match status" value="1"/>
</dbReference>
<name>A0ABM1LNM0_PRUMU</name>
<dbReference type="InterPro" id="IPR003100">
    <property type="entry name" value="PAZ_dom"/>
</dbReference>
<feature type="domain" description="PAZ" evidence="6">
    <location>
        <begin position="379"/>
        <end position="481"/>
    </location>
</feature>
<feature type="domain" description="Piwi" evidence="7">
    <location>
        <begin position="664"/>
        <end position="963"/>
    </location>
</feature>
<evidence type="ECO:0000259" key="6">
    <source>
        <dbReference type="PROSITE" id="PS50821"/>
    </source>
</evidence>
<dbReference type="SUPFAM" id="SSF101690">
    <property type="entry name" value="PAZ domain"/>
    <property type="match status" value="1"/>
</dbReference>
<dbReference type="InterPro" id="IPR014811">
    <property type="entry name" value="ArgoL1"/>
</dbReference>
<sequence length="1000" mass="111925">MYLEEEELGEIELLTEKWGGIWLKIPVQAEFLWGPICSKQEPHGPSFEANDIQLPTTPSCSILSSSSSGSFSKSLYPSWNQGQVVLGGGQDASAVTTTDHRAGKFEAKFYDEVLQEEIGGVKGHFGPINALAFNPDGQRAAPSSLLDSSDKNIPIKRPDNGGTKTMRTVRLYVNHFTLSYDPDIIIRHYNVHIKLKNQAKNSRSVKMSKDELSAIWKKLSSDNPSDFPLLSTAYDGGKNIFSAVPLPTESFKVEVPAEEDTRFSSYIFTIKLVNELKLCKLKEYLSGHVLSIPGDILQGMSLVMKENPTRCLVSVGRCFYPPKSNEDDDLGHGAAAFRGFWHSLRLTSQGPALCLDYSAVALHKCMPVIDFLQERIRGFTLEDFTRLRGDVVGVLRGLKVTVTHRKTKQKYIIKGLTYENAGDITFDAVDIDGQCPPRKVRLLDYFSEKHQEIQYKNIPCLDLGKNGRENFTPMEFCVLAEGQTYPREHSDRNAAIKLKDIAMALPGIRQKNIREMVESNDGPCGGGIIGNFGIVVNKVMTPVTGRVIVPPELKLRASNGKIAKVTVHQEKFDWTLFGKSLVEGKPISCWAVLDFSTFDQFCLDSKQFIPKLISKCNKVGIRMEEPVLYEATNMRPFTSVQMLRQLLESIKEQAYKKSKGRLQLLVCVMARRVPGYKYLKWISETQIGIVTQCCLSDKANKANDDYLSYLALKINAKLGGSNVELSDRLPLFGGAGHVMFVGADVNHPATQNTRSPSIAAVVATVNWPAANRYAARIRPQFCRMEKILNFGDMCLELVETYERLNKVKPDKIVVFRDGVGEGQFDMVLNQELLDLKRALGGIKYYPTITLIVAQKRHHTRFFPESRSDGNSSGNVLPGTVVDTIIVHPFEFDFYLCSHYGALGTSKPIHYHVLWDEHRFTSDQLQKLIYDLCFTSARCTKPVSLVPPVYYADLVAFRGRLYHDSMEEDQSPASASSSSSAPLPVAYYKLHADLENIMFFI</sequence>
<dbReference type="Gene3D" id="3.30.420.10">
    <property type="entry name" value="Ribonuclease H-like superfamily/Ribonuclease H"/>
    <property type="match status" value="1"/>
</dbReference>
<organism evidence="8 9">
    <name type="scientific">Prunus mume</name>
    <name type="common">Japanese apricot</name>
    <name type="synonym">Armeniaca mume</name>
    <dbReference type="NCBI Taxonomy" id="102107"/>
    <lineage>
        <taxon>Eukaryota</taxon>
        <taxon>Viridiplantae</taxon>
        <taxon>Streptophyta</taxon>
        <taxon>Embryophyta</taxon>
        <taxon>Tracheophyta</taxon>
        <taxon>Spermatophyta</taxon>
        <taxon>Magnoliopsida</taxon>
        <taxon>eudicotyledons</taxon>
        <taxon>Gunneridae</taxon>
        <taxon>Pentapetalae</taxon>
        <taxon>rosids</taxon>
        <taxon>fabids</taxon>
        <taxon>Rosales</taxon>
        <taxon>Rosaceae</taxon>
        <taxon>Amygdaloideae</taxon>
        <taxon>Amygdaleae</taxon>
        <taxon>Prunus</taxon>
    </lineage>
</organism>
<dbReference type="Pfam" id="PF08699">
    <property type="entry name" value="ArgoL1"/>
    <property type="match status" value="1"/>
</dbReference>
<dbReference type="GeneID" id="103329450"/>
<dbReference type="InterPro" id="IPR045246">
    <property type="entry name" value="Piwi_ago-like"/>
</dbReference>
<dbReference type="InterPro" id="IPR036397">
    <property type="entry name" value="RNaseH_sf"/>
</dbReference>
<evidence type="ECO:0000256" key="4">
    <source>
        <dbReference type="ARBA" id="ARBA00023274"/>
    </source>
</evidence>
<dbReference type="CDD" id="cd04657">
    <property type="entry name" value="Piwi_ago-like"/>
    <property type="match status" value="1"/>
</dbReference>
<keyword evidence="8" id="KW-1185">Reference proteome</keyword>
<dbReference type="Gene3D" id="2.170.260.10">
    <property type="entry name" value="paz domain"/>
    <property type="match status" value="1"/>
</dbReference>
<evidence type="ECO:0000256" key="3">
    <source>
        <dbReference type="ARBA" id="ARBA00023158"/>
    </source>
</evidence>
<dbReference type="RefSeq" id="XP_016648997.1">
    <property type="nucleotide sequence ID" value="XM_016793511.1"/>
</dbReference>
<dbReference type="Gene3D" id="3.40.50.2300">
    <property type="match status" value="1"/>
</dbReference>
<reference evidence="8" key="1">
    <citation type="journal article" date="2012" name="Nat. Commun.">
        <title>The genome of Prunus mume.</title>
        <authorList>
            <person name="Zhang Q."/>
            <person name="Chen W."/>
            <person name="Sun L."/>
            <person name="Zhao F."/>
            <person name="Huang B."/>
            <person name="Yang W."/>
            <person name="Tao Y."/>
            <person name="Wang J."/>
            <person name="Yuan Z."/>
            <person name="Fan G."/>
            <person name="Xing Z."/>
            <person name="Han C."/>
            <person name="Pan H."/>
            <person name="Zhong X."/>
            <person name="Shi W."/>
            <person name="Liang X."/>
            <person name="Du D."/>
            <person name="Sun F."/>
            <person name="Xu Z."/>
            <person name="Hao R."/>
            <person name="Lv T."/>
            <person name="Lv Y."/>
            <person name="Zheng Z."/>
            <person name="Sun M."/>
            <person name="Luo L."/>
            <person name="Cai M."/>
            <person name="Gao Y."/>
            <person name="Wang J."/>
            <person name="Yin Y."/>
            <person name="Xu X."/>
            <person name="Cheng T."/>
            <person name="Wang J."/>
        </authorList>
    </citation>
    <scope>NUCLEOTIDE SEQUENCE [LARGE SCALE GENOMIC DNA]</scope>
</reference>
<proteinExistence type="inferred from homology"/>
<evidence type="ECO:0000313" key="9">
    <source>
        <dbReference type="RefSeq" id="XP_016648997.1"/>
    </source>
</evidence>
<dbReference type="Pfam" id="PF02170">
    <property type="entry name" value="PAZ"/>
    <property type="match status" value="1"/>
</dbReference>
<feature type="region of interest" description="Disordered" evidence="5">
    <location>
        <begin position="141"/>
        <end position="161"/>
    </location>
</feature>
<keyword evidence="2" id="KW-0678">Repressor</keyword>
<dbReference type="PROSITE" id="PS50821">
    <property type="entry name" value="PAZ"/>
    <property type="match status" value="1"/>
</dbReference>
<dbReference type="Pfam" id="PF02171">
    <property type="entry name" value="Piwi"/>
    <property type="match status" value="1"/>
</dbReference>
<protein>
    <submittedName>
        <fullName evidence="9">Protein argonaute 2-like</fullName>
    </submittedName>
</protein>
<dbReference type="SUPFAM" id="SSF53098">
    <property type="entry name" value="Ribonuclease H-like"/>
    <property type="match status" value="1"/>
</dbReference>
<evidence type="ECO:0000256" key="5">
    <source>
        <dbReference type="SAM" id="MobiDB-lite"/>
    </source>
</evidence>
<dbReference type="InterPro" id="IPR032474">
    <property type="entry name" value="Argonaute_N"/>
</dbReference>
<dbReference type="InterPro" id="IPR036085">
    <property type="entry name" value="PAZ_dom_sf"/>
</dbReference>
<keyword evidence="4" id="KW-0687">Ribonucleoprotein</keyword>
<dbReference type="InterPro" id="IPR015943">
    <property type="entry name" value="WD40/YVTN_repeat-like_dom_sf"/>
</dbReference>
<evidence type="ECO:0000259" key="7">
    <source>
        <dbReference type="PROSITE" id="PS50822"/>
    </source>
</evidence>
<evidence type="ECO:0000256" key="2">
    <source>
        <dbReference type="ARBA" id="ARBA00022491"/>
    </source>
</evidence>